<dbReference type="Proteomes" id="UP000747542">
    <property type="component" value="Unassembled WGS sequence"/>
</dbReference>
<evidence type="ECO:0000313" key="3">
    <source>
        <dbReference type="Proteomes" id="UP000747542"/>
    </source>
</evidence>
<proteinExistence type="predicted"/>
<sequence>MMCTGDSCAYSSVRVTHVRILVYGSSVTGRGSGDKPPSGQSRSVSRGKENEPRGRPTTRERPEDEDVSLEDDLDESTSTRGEAKPEAEEGKDGCLNVSKLAGQVSLD</sequence>
<feature type="compositionally biased region" description="Acidic residues" evidence="1">
    <location>
        <begin position="63"/>
        <end position="75"/>
    </location>
</feature>
<dbReference type="AlphaFoldDB" id="A0A8J5JQ53"/>
<protein>
    <submittedName>
        <fullName evidence="2">Uncharacterized protein</fullName>
    </submittedName>
</protein>
<reference evidence="2" key="1">
    <citation type="journal article" date="2021" name="Sci. Adv.">
        <title>The American lobster genome reveals insights on longevity, neural, and immune adaptations.</title>
        <authorList>
            <person name="Polinski J.M."/>
            <person name="Zimin A.V."/>
            <person name="Clark K.F."/>
            <person name="Kohn A.B."/>
            <person name="Sadowski N."/>
            <person name="Timp W."/>
            <person name="Ptitsyn A."/>
            <person name="Khanna P."/>
            <person name="Romanova D.Y."/>
            <person name="Williams P."/>
            <person name="Greenwood S.J."/>
            <person name="Moroz L.L."/>
            <person name="Walt D.R."/>
            <person name="Bodnar A.G."/>
        </authorList>
    </citation>
    <scope>NUCLEOTIDE SEQUENCE</scope>
    <source>
        <strain evidence="2">GMGI-L3</strain>
    </source>
</reference>
<organism evidence="2 3">
    <name type="scientific">Homarus americanus</name>
    <name type="common">American lobster</name>
    <dbReference type="NCBI Taxonomy" id="6706"/>
    <lineage>
        <taxon>Eukaryota</taxon>
        <taxon>Metazoa</taxon>
        <taxon>Ecdysozoa</taxon>
        <taxon>Arthropoda</taxon>
        <taxon>Crustacea</taxon>
        <taxon>Multicrustacea</taxon>
        <taxon>Malacostraca</taxon>
        <taxon>Eumalacostraca</taxon>
        <taxon>Eucarida</taxon>
        <taxon>Decapoda</taxon>
        <taxon>Pleocyemata</taxon>
        <taxon>Astacidea</taxon>
        <taxon>Nephropoidea</taxon>
        <taxon>Nephropidae</taxon>
        <taxon>Homarus</taxon>
    </lineage>
</organism>
<dbReference type="EMBL" id="JAHLQT010031456">
    <property type="protein sequence ID" value="KAG7160278.1"/>
    <property type="molecule type" value="Genomic_DNA"/>
</dbReference>
<comment type="caution">
    <text evidence="2">The sequence shown here is derived from an EMBL/GenBank/DDBJ whole genome shotgun (WGS) entry which is preliminary data.</text>
</comment>
<name>A0A8J5JQ53_HOMAM</name>
<evidence type="ECO:0000313" key="2">
    <source>
        <dbReference type="EMBL" id="KAG7160278.1"/>
    </source>
</evidence>
<accession>A0A8J5JQ53</accession>
<feature type="compositionally biased region" description="Basic and acidic residues" evidence="1">
    <location>
        <begin position="46"/>
        <end position="62"/>
    </location>
</feature>
<evidence type="ECO:0000256" key="1">
    <source>
        <dbReference type="SAM" id="MobiDB-lite"/>
    </source>
</evidence>
<feature type="compositionally biased region" description="Basic and acidic residues" evidence="1">
    <location>
        <begin position="81"/>
        <end position="92"/>
    </location>
</feature>
<gene>
    <name evidence="2" type="ORF">Hamer_G021656</name>
</gene>
<keyword evidence="3" id="KW-1185">Reference proteome</keyword>
<feature type="region of interest" description="Disordered" evidence="1">
    <location>
        <begin position="25"/>
        <end position="107"/>
    </location>
</feature>